<dbReference type="EMBL" id="CACSLK010031421">
    <property type="protein sequence ID" value="CAA0839680.1"/>
    <property type="molecule type" value="Genomic_DNA"/>
</dbReference>
<dbReference type="SUPFAM" id="SSF56672">
    <property type="entry name" value="DNA/RNA polymerases"/>
    <property type="match status" value="1"/>
</dbReference>
<sequence length="483" mass="55440">MVKTQFKRTVKVVRSDNGQEFVGTECQGIFSEEGILHQRTCVYTPQQNGVVERKHKQILEIARSCLFQSGLPLKFWTYGILTAAYIINRLPSSSLNWDTPYERVYNKTADYHRLKPFGCLVYAVNTLPSRSKLDPRSHKCVFIGYVAGCKGYHLYDLENNKVIISRDVVFFTDTYPYKNEAVKETEITTTLPVIHEDLSYTKAPAQNGEDQEVTDERVMVEDIGKRKRNKPAWMKDYICDIGETGSMSSQNEEFFANLAADQEPFSYHQAKTDKKWVEAMNNELKALELNGTWKLCYLPTGKKAIGSKWVFKVKRKANGEVDRYKARLVAKGYSQTEGVDYFEVFSPVAKMVTVRAFIAMVAMRGWKLWQLDVNNAFLHGYLSEEVYMKPPQGYTKAKEGQVCHLVKSLYGLKQASREWNTELTKKVLEFGLVQSSYDNCLFTQRGAEGYLAMLVYVDDVLFTASNIQLLEGLKRFLDKEIHH</sequence>
<keyword evidence="4" id="KW-0418">Kinase</keyword>
<keyword evidence="5" id="KW-1185">Reference proteome</keyword>
<dbReference type="Pfam" id="PF07727">
    <property type="entry name" value="RVT_2"/>
    <property type="match status" value="1"/>
</dbReference>
<dbReference type="InterPro" id="IPR057670">
    <property type="entry name" value="SH3_retrovirus"/>
</dbReference>
<proteinExistence type="predicted"/>
<dbReference type="PANTHER" id="PTHR42648">
    <property type="entry name" value="TRANSPOSASE, PUTATIVE-RELATED"/>
    <property type="match status" value="1"/>
</dbReference>
<dbReference type="PANTHER" id="PTHR42648:SF31">
    <property type="entry name" value="RNA-DIRECTED DNA POLYMERASE"/>
    <property type="match status" value="1"/>
</dbReference>
<dbReference type="InterPro" id="IPR012337">
    <property type="entry name" value="RNaseH-like_sf"/>
</dbReference>
<evidence type="ECO:0000259" key="3">
    <source>
        <dbReference type="PROSITE" id="PS50994"/>
    </source>
</evidence>
<dbReference type="InterPro" id="IPR036397">
    <property type="entry name" value="RNaseH_sf"/>
</dbReference>
<evidence type="ECO:0000313" key="5">
    <source>
        <dbReference type="Proteomes" id="UP001153555"/>
    </source>
</evidence>
<dbReference type="InterPro" id="IPR039537">
    <property type="entry name" value="Retrotran_Ty1/copia-like"/>
</dbReference>
<keyword evidence="2" id="KW-0378">Hydrolase</keyword>
<dbReference type="GO" id="GO:0003676">
    <property type="term" value="F:nucleic acid binding"/>
    <property type="evidence" value="ECO:0007669"/>
    <property type="project" value="InterPro"/>
</dbReference>
<evidence type="ECO:0000256" key="2">
    <source>
        <dbReference type="ARBA" id="ARBA00022801"/>
    </source>
</evidence>
<dbReference type="GO" id="GO:0015074">
    <property type="term" value="P:DNA integration"/>
    <property type="evidence" value="ECO:0007669"/>
    <property type="project" value="InterPro"/>
</dbReference>
<keyword evidence="4" id="KW-0808">Transferase</keyword>
<dbReference type="GO" id="GO:0016301">
    <property type="term" value="F:kinase activity"/>
    <property type="evidence" value="ECO:0007669"/>
    <property type="project" value="UniProtKB-KW"/>
</dbReference>
<dbReference type="GO" id="GO:0046872">
    <property type="term" value="F:metal ion binding"/>
    <property type="evidence" value="ECO:0007669"/>
    <property type="project" value="UniProtKB-KW"/>
</dbReference>
<organism evidence="4 5">
    <name type="scientific">Striga hermonthica</name>
    <name type="common">Purple witchweed</name>
    <name type="synonym">Buchnera hermonthica</name>
    <dbReference type="NCBI Taxonomy" id="68872"/>
    <lineage>
        <taxon>Eukaryota</taxon>
        <taxon>Viridiplantae</taxon>
        <taxon>Streptophyta</taxon>
        <taxon>Embryophyta</taxon>
        <taxon>Tracheophyta</taxon>
        <taxon>Spermatophyta</taxon>
        <taxon>Magnoliopsida</taxon>
        <taxon>eudicotyledons</taxon>
        <taxon>Gunneridae</taxon>
        <taxon>Pentapetalae</taxon>
        <taxon>asterids</taxon>
        <taxon>lamiids</taxon>
        <taxon>Lamiales</taxon>
        <taxon>Orobanchaceae</taxon>
        <taxon>Buchnereae</taxon>
        <taxon>Striga</taxon>
    </lineage>
</organism>
<evidence type="ECO:0000313" key="4">
    <source>
        <dbReference type="EMBL" id="CAA0839680.1"/>
    </source>
</evidence>
<dbReference type="PROSITE" id="PS50994">
    <property type="entry name" value="INTEGRASE"/>
    <property type="match status" value="1"/>
</dbReference>
<dbReference type="InterPro" id="IPR013103">
    <property type="entry name" value="RVT_2"/>
</dbReference>
<name>A0A9N7NX11_STRHE</name>
<dbReference type="Gene3D" id="3.30.420.10">
    <property type="entry name" value="Ribonuclease H-like superfamily/Ribonuclease H"/>
    <property type="match status" value="1"/>
</dbReference>
<evidence type="ECO:0000256" key="1">
    <source>
        <dbReference type="ARBA" id="ARBA00022723"/>
    </source>
</evidence>
<feature type="domain" description="Integrase catalytic" evidence="3">
    <location>
        <begin position="1"/>
        <end position="108"/>
    </location>
</feature>
<dbReference type="GO" id="GO:0016787">
    <property type="term" value="F:hydrolase activity"/>
    <property type="evidence" value="ECO:0007669"/>
    <property type="project" value="UniProtKB-KW"/>
</dbReference>
<dbReference type="InterPro" id="IPR043502">
    <property type="entry name" value="DNA/RNA_pol_sf"/>
</dbReference>
<accession>A0A9N7NX11</accession>
<gene>
    <name evidence="4" type="ORF">SHERM_06242</name>
</gene>
<dbReference type="OrthoDB" id="913290at2759"/>
<protein>
    <submittedName>
        <fullName evidence="4">Cysteine-rich RLK (RECEPTOR-like protein kinase) 8</fullName>
    </submittedName>
</protein>
<dbReference type="AlphaFoldDB" id="A0A9N7NX11"/>
<dbReference type="SUPFAM" id="SSF53098">
    <property type="entry name" value="Ribonuclease H-like"/>
    <property type="match status" value="1"/>
</dbReference>
<dbReference type="InterPro" id="IPR001584">
    <property type="entry name" value="Integrase_cat-core"/>
</dbReference>
<dbReference type="Proteomes" id="UP001153555">
    <property type="component" value="Unassembled WGS sequence"/>
</dbReference>
<comment type="caution">
    <text evidence="4">The sequence shown here is derived from an EMBL/GenBank/DDBJ whole genome shotgun (WGS) entry which is preliminary data.</text>
</comment>
<reference evidence="4" key="1">
    <citation type="submission" date="2019-12" db="EMBL/GenBank/DDBJ databases">
        <authorList>
            <person name="Scholes J."/>
        </authorList>
    </citation>
    <scope>NUCLEOTIDE SEQUENCE</scope>
</reference>
<dbReference type="Pfam" id="PF25597">
    <property type="entry name" value="SH3_retrovirus"/>
    <property type="match status" value="1"/>
</dbReference>
<keyword evidence="1" id="KW-0479">Metal-binding</keyword>